<dbReference type="CDD" id="cd23795">
    <property type="entry name" value="UBCc_UBE2G1"/>
    <property type="match status" value="1"/>
</dbReference>
<reference evidence="10 11" key="1">
    <citation type="submission" date="2021-11" db="EMBL/GenBank/DDBJ databases">
        <title>Black yeast isolated from Biological Soil Crust.</title>
        <authorList>
            <person name="Kurbessoian T."/>
        </authorList>
    </citation>
    <scope>NUCLEOTIDE SEQUENCE [LARGE SCALE GENOMIC DNA]</scope>
    <source>
        <strain evidence="10 11">CCFEE 5522</strain>
    </source>
</reference>
<dbReference type="EMBL" id="JAVFHQ010000067">
    <property type="protein sequence ID" value="KAK4540479.1"/>
    <property type="molecule type" value="Genomic_DNA"/>
</dbReference>
<dbReference type="InterPro" id="IPR023313">
    <property type="entry name" value="UBQ-conjugating_AS"/>
</dbReference>
<evidence type="ECO:0000313" key="11">
    <source>
        <dbReference type="Proteomes" id="UP001324427"/>
    </source>
</evidence>
<evidence type="ECO:0000313" key="10">
    <source>
        <dbReference type="EMBL" id="KAK4540479.1"/>
    </source>
</evidence>
<protein>
    <recommendedName>
        <fullName evidence="3">Ubiquitin-conjugating enzyme E2 2</fullName>
    </recommendedName>
    <alternativeName>
        <fullName evidence="5">E2 ubiquitin-conjugating enzyme 2</fullName>
    </alternativeName>
    <alternativeName>
        <fullName evidence="6">Ubiquitin carrier protein UBC2</fullName>
    </alternativeName>
    <alternativeName>
        <fullName evidence="4">Ubiquitin-protein ligase UBC2</fullName>
    </alternativeName>
</protein>
<dbReference type="InterPro" id="IPR000608">
    <property type="entry name" value="UBC"/>
</dbReference>
<gene>
    <name evidence="10" type="ORF">LTR36_009225</name>
</gene>
<dbReference type="GO" id="GO:0005524">
    <property type="term" value="F:ATP binding"/>
    <property type="evidence" value="ECO:0007669"/>
    <property type="project" value="UniProtKB-UniRule"/>
</dbReference>
<feature type="active site" description="Glycyl thioester intermediate" evidence="7">
    <location>
        <position position="106"/>
    </location>
</feature>
<name>A0AAV9J728_9PEZI</name>
<proteinExistence type="inferred from homology"/>
<dbReference type="SUPFAM" id="SSF54495">
    <property type="entry name" value="UBC-like"/>
    <property type="match status" value="1"/>
</dbReference>
<evidence type="ECO:0000259" key="9">
    <source>
        <dbReference type="PROSITE" id="PS50127"/>
    </source>
</evidence>
<keyword evidence="11" id="KW-1185">Reference proteome</keyword>
<keyword evidence="1" id="KW-0808">Transferase</keyword>
<dbReference type="InterPro" id="IPR016135">
    <property type="entry name" value="UBQ-conjugating_enzyme/RWD"/>
</dbReference>
<dbReference type="PANTHER" id="PTHR24067">
    <property type="entry name" value="UBIQUITIN-CONJUGATING ENZYME E2"/>
    <property type="match status" value="1"/>
</dbReference>
<dbReference type="InterPro" id="IPR050113">
    <property type="entry name" value="Ub_conjugating_enzyme"/>
</dbReference>
<comment type="caution">
    <text evidence="10">The sequence shown here is derived from an EMBL/GenBank/DDBJ whole genome shotgun (WGS) entry which is preliminary data.</text>
</comment>
<dbReference type="Gene3D" id="3.10.110.10">
    <property type="entry name" value="Ubiquitin Conjugating Enzyme"/>
    <property type="match status" value="1"/>
</dbReference>
<evidence type="ECO:0000256" key="1">
    <source>
        <dbReference type="ARBA" id="ARBA00022679"/>
    </source>
</evidence>
<evidence type="ECO:0000256" key="5">
    <source>
        <dbReference type="ARBA" id="ARBA00042179"/>
    </source>
</evidence>
<feature type="domain" description="UBC core" evidence="9">
    <location>
        <begin position="19"/>
        <end position="181"/>
    </location>
</feature>
<dbReference type="AlphaFoldDB" id="A0AAV9J728"/>
<evidence type="ECO:0000256" key="4">
    <source>
        <dbReference type="ARBA" id="ARBA00041569"/>
    </source>
</evidence>
<sequence length="185" mass="20493">MASPPNRAGSTSSPGGTSSAALLLGQQFKQMQTDKDIPGISCGLVGNSVFEWEIMIMLDEEQDSLYGGGCFRARLTFPPTYPHAPPTMRFITPLFHPNIYANGDVCISILHPPEDDKYGYESAAERWSPVQTPETILLSVISMLSSPNDESPANIEAGKLWRGDRKEFRRRVRKCVRDSQEGGWD</sequence>
<evidence type="ECO:0000256" key="8">
    <source>
        <dbReference type="RuleBase" id="RU362109"/>
    </source>
</evidence>
<organism evidence="10 11">
    <name type="scientific">Oleoguttula mirabilis</name>
    <dbReference type="NCBI Taxonomy" id="1507867"/>
    <lineage>
        <taxon>Eukaryota</taxon>
        <taxon>Fungi</taxon>
        <taxon>Dikarya</taxon>
        <taxon>Ascomycota</taxon>
        <taxon>Pezizomycotina</taxon>
        <taxon>Dothideomycetes</taxon>
        <taxon>Dothideomycetidae</taxon>
        <taxon>Mycosphaerellales</taxon>
        <taxon>Teratosphaeriaceae</taxon>
        <taxon>Oleoguttula</taxon>
    </lineage>
</organism>
<keyword evidence="2 8" id="KW-0833">Ubl conjugation pathway</keyword>
<dbReference type="Proteomes" id="UP001324427">
    <property type="component" value="Unassembled WGS sequence"/>
</dbReference>
<evidence type="ECO:0000256" key="2">
    <source>
        <dbReference type="ARBA" id="ARBA00022786"/>
    </source>
</evidence>
<keyword evidence="8" id="KW-0067">ATP-binding</keyword>
<dbReference type="Pfam" id="PF00179">
    <property type="entry name" value="UQ_con"/>
    <property type="match status" value="1"/>
</dbReference>
<accession>A0AAV9J728</accession>
<dbReference type="PROSITE" id="PS00183">
    <property type="entry name" value="UBC_1"/>
    <property type="match status" value="1"/>
</dbReference>
<dbReference type="PROSITE" id="PS50127">
    <property type="entry name" value="UBC_2"/>
    <property type="match status" value="1"/>
</dbReference>
<dbReference type="SMART" id="SM00212">
    <property type="entry name" value="UBCc"/>
    <property type="match status" value="1"/>
</dbReference>
<keyword evidence="8" id="KW-0547">Nucleotide-binding</keyword>
<comment type="similarity">
    <text evidence="8">Belongs to the ubiquitin-conjugating enzyme family.</text>
</comment>
<evidence type="ECO:0000256" key="7">
    <source>
        <dbReference type="PROSITE-ProRule" id="PRU10133"/>
    </source>
</evidence>
<dbReference type="GO" id="GO:0016740">
    <property type="term" value="F:transferase activity"/>
    <property type="evidence" value="ECO:0007669"/>
    <property type="project" value="UniProtKB-KW"/>
</dbReference>
<evidence type="ECO:0000256" key="3">
    <source>
        <dbReference type="ARBA" id="ARBA00039884"/>
    </source>
</evidence>
<dbReference type="FunFam" id="3.10.110.10:FF:000048">
    <property type="entry name" value="Ubiquitin-conjugating enzyme E2 15"/>
    <property type="match status" value="1"/>
</dbReference>
<evidence type="ECO:0000256" key="6">
    <source>
        <dbReference type="ARBA" id="ARBA00042190"/>
    </source>
</evidence>